<evidence type="ECO:0000313" key="2">
    <source>
        <dbReference type="Proteomes" id="UP000790377"/>
    </source>
</evidence>
<protein>
    <submittedName>
        <fullName evidence="1">Uncharacterized protein</fullName>
    </submittedName>
</protein>
<organism evidence="1 2">
    <name type="scientific">Hygrophoropsis aurantiaca</name>
    <dbReference type="NCBI Taxonomy" id="72124"/>
    <lineage>
        <taxon>Eukaryota</taxon>
        <taxon>Fungi</taxon>
        <taxon>Dikarya</taxon>
        <taxon>Basidiomycota</taxon>
        <taxon>Agaricomycotina</taxon>
        <taxon>Agaricomycetes</taxon>
        <taxon>Agaricomycetidae</taxon>
        <taxon>Boletales</taxon>
        <taxon>Coniophorineae</taxon>
        <taxon>Hygrophoropsidaceae</taxon>
        <taxon>Hygrophoropsis</taxon>
    </lineage>
</organism>
<keyword evidence="2" id="KW-1185">Reference proteome</keyword>
<sequence>MSSSPSWSPDESHDLVFAEKMWFQGNVLMGVAYGMVVVLSAMCMHSLWLRRRAWSMTSSKSMFFLCYVSFIFLMGSISFAGNNQFVQMAFIDNRNYPGGPSGYIVDEFSVPINIASDVALVMANWCADLLLIWRCTVIFRDCRNVLRLSATVIPSLMFAASFAMGTMWLVQTSSPSTSFIKVQKGINYTAPYFGISLAINIVVTSLIVVRLLLIRHRLTSVLGGNHGSHYTSIAALIVESASLYTASSLLFLIPFALKSPVANLFIQIMGEIQIIAPLLIIYRVLEGKAWSEHTDARTTALTGGGGNSIHLRRLPSGRMVPCDLVDQNQKAMEVQVTVDVTKNAV</sequence>
<accession>A0ACB8A8H1</accession>
<comment type="caution">
    <text evidence="1">The sequence shown here is derived from an EMBL/GenBank/DDBJ whole genome shotgun (WGS) entry which is preliminary data.</text>
</comment>
<dbReference type="EMBL" id="MU267786">
    <property type="protein sequence ID" value="KAH7908983.1"/>
    <property type="molecule type" value="Genomic_DNA"/>
</dbReference>
<name>A0ACB8A8H1_9AGAM</name>
<evidence type="ECO:0000313" key="1">
    <source>
        <dbReference type="EMBL" id="KAH7908983.1"/>
    </source>
</evidence>
<proteinExistence type="predicted"/>
<gene>
    <name evidence="1" type="ORF">BJ138DRAFT_1011730</name>
</gene>
<reference evidence="1" key="1">
    <citation type="journal article" date="2021" name="New Phytol.">
        <title>Evolutionary innovations through gain and loss of genes in the ectomycorrhizal Boletales.</title>
        <authorList>
            <person name="Wu G."/>
            <person name="Miyauchi S."/>
            <person name="Morin E."/>
            <person name="Kuo A."/>
            <person name="Drula E."/>
            <person name="Varga T."/>
            <person name="Kohler A."/>
            <person name="Feng B."/>
            <person name="Cao Y."/>
            <person name="Lipzen A."/>
            <person name="Daum C."/>
            <person name="Hundley H."/>
            <person name="Pangilinan J."/>
            <person name="Johnson J."/>
            <person name="Barry K."/>
            <person name="LaButti K."/>
            <person name="Ng V."/>
            <person name="Ahrendt S."/>
            <person name="Min B."/>
            <person name="Choi I.G."/>
            <person name="Park H."/>
            <person name="Plett J.M."/>
            <person name="Magnuson J."/>
            <person name="Spatafora J.W."/>
            <person name="Nagy L.G."/>
            <person name="Henrissat B."/>
            <person name="Grigoriev I.V."/>
            <person name="Yang Z.L."/>
            <person name="Xu J."/>
            <person name="Martin F.M."/>
        </authorList>
    </citation>
    <scope>NUCLEOTIDE SEQUENCE</scope>
    <source>
        <strain evidence="1">ATCC 28755</strain>
    </source>
</reference>
<dbReference type="Proteomes" id="UP000790377">
    <property type="component" value="Unassembled WGS sequence"/>
</dbReference>